<accession>A0A8H4EVS0</accession>
<organism evidence="2 3">
    <name type="scientific">Gigaspora margarita</name>
    <dbReference type="NCBI Taxonomy" id="4874"/>
    <lineage>
        <taxon>Eukaryota</taxon>
        <taxon>Fungi</taxon>
        <taxon>Fungi incertae sedis</taxon>
        <taxon>Mucoromycota</taxon>
        <taxon>Glomeromycotina</taxon>
        <taxon>Glomeromycetes</taxon>
        <taxon>Diversisporales</taxon>
        <taxon>Gigasporaceae</taxon>
        <taxon>Gigaspora</taxon>
    </lineage>
</organism>
<proteinExistence type="predicted"/>
<gene>
    <name evidence="2" type="ORF">F8M41_000084</name>
</gene>
<dbReference type="EMBL" id="WTPW01000002">
    <property type="protein sequence ID" value="KAF0562316.1"/>
    <property type="molecule type" value="Genomic_DNA"/>
</dbReference>
<evidence type="ECO:0000256" key="1">
    <source>
        <dbReference type="SAM" id="MobiDB-lite"/>
    </source>
</evidence>
<feature type="region of interest" description="Disordered" evidence="1">
    <location>
        <begin position="53"/>
        <end position="97"/>
    </location>
</feature>
<reference evidence="2 3" key="1">
    <citation type="journal article" date="2019" name="Environ. Microbiol.">
        <title>At the nexus of three kingdoms: the genome of the mycorrhizal fungus Gigaspora margarita provides insights into plant, endobacterial and fungal interactions.</title>
        <authorList>
            <person name="Venice F."/>
            <person name="Ghignone S."/>
            <person name="Salvioli di Fossalunga A."/>
            <person name="Amselem J."/>
            <person name="Novero M."/>
            <person name="Xianan X."/>
            <person name="Sedzielewska Toro K."/>
            <person name="Morin E."/>
            <person name="Lipzen A."/>
            <person name="Grigoriev I.V."/>
            <person name="Henrissat B."/>
            <person name="Martin F.M."/>
            <person name="Bonfante P."/>
        </authorList>
    </citation>
    <scope>NUCLEOTIDE SEQUENCE [LARGE SCALE GENOMIC DNA]</scope>
    <source>
        <strain evidence="2 3">BEG34</strain>
    </source>
</reference>
<dbReference type="AlphaFoldDB" id="A0A8H4EVS0"/>
<protein>
    <submittedName>
        <fullName evidence="2">Uncharacterized protein</fullName>
    </submittedName>
</protein>
<dbReference type="Proteomes" id="UP000439903">
    <property type="component" value="Unassembled WGS sequence"/>
</dbReference>
<keyword evidence="3" id="KW-1185">Reference proteome</keyword>
<sequence>MLLFIRSIGRACKMIKEVTMELKELSFKTLMSRHYCSRHYYEQETLDVTNNSVEQETRDITNNSVEQENRDITNNSDEQETQNLSNNSVEQEYQQITSEPSVSDIIINSISKGGKTNEEVFNWLSTHGDNPKYICLLG</sequence>
<evidence type="ECO:0000313" key="2">
    <source>
        <dbReference type="EMBL" id="KAF0562316.1"/>
    </source>
</evidence>
<evidence type="ECO:0000313" key="3">
    <source>
        <dbReference type="Proteomes" id="UP000439903"/>
    </source>
</evidence>
<name>A0A8H4EVS0_GIGMA</name>
<comment type="caution">
    <text evidence="2">The sequence shown here is derived from an EMBL/GenBank/DDBJ whole genome shotgun (WGS) entry which is preliminary data.</text>
</comment>